<dbReference type="Proteomes" id="UP000377595">
    <property type="component" value="Unassembled WGS sequence"/>
</dbReference>
<feature type="chain" id="PRO_5024459870" description="Periplasmic copper-binding protein NosD beta helix domain-containing protein" evidence="1">
    <location>
        <begin position="29"/>
        <end position="612"/>
    </location>
</feature>
<feature type="signal peptide" evidence="1">
    <location>
        <begin position="1"/>
        <end position="28"/>
    </location>
</feature>
<dbReference type="InterPro" id="IPR006626">
    <property type="entry name" value="PbH1"/>
</dbReference>
<evidence type="ECO:0000259" key="2">
    <source>
        <dbReference type="Pfam" id="PF05048"/>
    </source>
</evidence>
<evidence type="ECO:0000313" key="4">
    <source>
        <dbReference type="Proteomes" id="UP000377595"/>
    </source>
</evidence>
<feature type="domain" description="Periplasmic copper-binding protein NosD beta helix" evidence="2">
    <location>
        <begin position="174"/>
        <end position="345"/>
    </location>
</feature>
<dbReference type="Gene3D" id="2.160.20.10">
    <property type="entry name" value="Single-stranded right-handed beta-helix, Pectin lyase-like"/>
    <property type="match status" value="2"/>
</dbReference>
<dbReference type="InterPro" id="IPR012334">
    <property type="entry name" value="Pectin_lyas_fold"/>
</dbReference>
<reference evidence="3 4" key="1">
    <citation type="submission" date="2019-10" db="EMBL/GenBank/DDBJ databases">
        <title>Whole genome shotgun sequence of Acrocarpospora pleiomorpha NBRC 16267.</title>
        <authorList>
            <person name="Ichikawa N."/>
            <person name="Kimura A."/>
            <person name="Kitahashi Y."/>
            <person name="Komaki H."/>
            <person name="Oguchi A."/>
        </authorList>
    </citation>
    <scope>NUCLEOTIDE SEQUENCE [LARGE SCALE GENOMIC DNA]</scope>
    <source>
        <strain evidence="3 4">NBRC 16267</strain>
    </source>
</reference>
<keyword evidence="1" id="KW-0732">Signal</keyword>
<dbReference type="InterPro" id="IPR007742">
    <property type="entry name" value="NosD_dom"/>
</dbReference>
<dbReference type="InterPro" id="IPR011050">
    <property type="entry name" value="Pectin_lyase_fold/virulence"/>
</dbReference>
<organism evidence="3 4">
    <name type="scientific">Acrocarpospora pleiomorpha</name>
    <dbReference type="NCBI Taxonomy" id="90975"/>
    <lineage>
        <taxon>Bacteria</taxon>
        <taxon>Bacillati</taxon>
        <taxon>Actinomycetota</taxon>
        <taxon>Actinomycetes</taxon>
        <taxon>Streptosporangiales</taxon>
        <taxon>Streptosporangiaceae</taxon>
        <taxon>Acrocarpospora</taxon>
    </lineage>
</organism>
<evidence type="ECO:0000256" key="1">
    <source>
        <dbReference type="SAM" id="SignalP"/>
    </source>
</evidence>
<keyword evidence="4" id="KW-1185">Reference proteome</keyword>
<protein>
    <recommendedName>
        <fullName evidence="2">Periplasmic copper-binding protein NosD beta helix domain-containing protein</fullName>
    </recommendedName>
</protein>
<name>A0A5M3XNR1_9ACTN</name>
<proteinExistence type="predicted"/>
<gene>
    <name evidence="3" type="ORF">Aple_055100</name>
</gene>
<accession>A0A5M3XNR1</accession>
<evidence type="ECO:0000313" key="3">
    <source>
        <dbReference type="EMBL" id="GES22612.1"/>
    </source>
</evidence>
<dbReference type="SUPFAM" id="SSF51126">
    <property type="entry name" value="Pectin lyase-like"/>
    <property type="match status" value="1"/>
</dbReference>
<sequence length="612" mass="60989">MVALWRATIVASSVAGAAALAPAAPAFAAVRTYIVINTDDAGIGTLRDAITQANATKGKDEIVFRIPGAGPHVIALGRAKLPAITDPVTIDGYTQSGAVPPSAIAPATLQVEIDASNVAGGVGLEVRTDDSLITGLVVNGAPSAGGALHTDIQITGHRNRITASHIGTDVPGSTPVTAGYGVQIDGNDNVIGGSPTTRNLISGYYGVRVTAGSRNLITGNRIGTDAAGSGGLGAGVAVRCVSIEEADTNTVSDNLISDCGTGVYVSGDQNTLRGNLIGTDATGTKAIGNGEGIWVHGGDGNQIGGTESSDGNTVSGNDWFGIELSRNNLDPADANVIQGNKIGVDVSGAVAMPNGRAIGSGKGIAVFVGNDNVIGGTEPGAANVISANAGDGIDIPSTSSRTRVLGNRIGTDLTGTANLGNTESGIEIGGSGNQVGDGSAAGLNVISHNGHDGVEITGGTRNSILVNSILRNGGLGIDLAPDGRNTDNPVLDPRDADAGANDLQNAPSLTSAVRTPTATTVTWTLDSLPRTQMRIEFYWSSACDPTGFGEGLLFLPGGLTTVTTGAAGHADGAVQLAALPPSGVITATATPLATDGTPTSTSEFSECMAIRG</sequence>
<dbReference type="AlphaFoldDB" id="A0A5M3XNR1"/>
<comment type="caution">
    <text evidence="3">The sequence shown here is derived from an EMBL/GenBank/DDBJ whole genome shotgun (WGS) entry which is preliminary data.</text>
</comment>
<dbReference type="EMBL" id="BLAF01000032">
    <property type="protein sequence ID" value="GES22612.1"/>
    <property type="molecule type" value="Genomic_DNA"/>
</dbReference>
<dbReference type="SMART" id="SM00710">
    <property type="entry name" value="PbH1"/>
    <property type="match status" value="5"/>
</dbReference>
<dbReference type="Pfam" id="PF05048">
    <property type="entry name" value="NosD"/>
    <property type="match status" value="1"/>
</dbReference>